<evidence type="ECO:0000259" key="2">
    <source>
        <dbReference type="Pfam" id="PF24346"/>
    </source>
</evidence>
<dbReference type="RefSeq" id="WP_155088608.1">
    <property type="nucleotide sequence ID" value="NZ_WJYA01000004.1"/>
</dbReference>
<reference evidence="3 4" key="1">
    <citation type="submission" date="2019-11" db="EMBL/GenBank/DDBJ databases">
        <title>Winogradskyella ouciana sp. nov., isolated from the hadal seawater of the Mariana Trench.</title>
        <authorList>
            <person name="Liu R."/>
        </authorList>
    </citation>
    <scope>NUCLEOTIDE SEQUENCE [LARGE SCALE GENOMIC DNA]</scope>
    <source>
        <strain evidence="3 4">ZXX205</strain>
    </source>
</reference>
<evidence type="ECO:0000313" key="4">
    <source>
        <dbReference type="Proteomes" id="UP000447545"/>
    </source>
</evidence>
<dbReference type="EMBL" id="WJYA01000004">
    <property type="protein sequence ID" value="MTE26804.1"/>
    <property type="molecule type" value="Genomic_DNA"/>
</dbReference>
<evidence type="ECO:0000313" key="3">
    <source>
        <dbReference type="EMBL" id="MTE26804.1"/>
    </source>
</evidence>
<name>A0A7K1GEE1_9FLAO</name>
<dbReference type="Pfam" id="PF17963">
    <property type="entry name" value="Big_9"/>
    <property type="match status" value="1"/>
</dbReference>
<accession>A0A7K1GEE1</accession>
<organism evidence="3 4">
    <name type="scientific">Winogradskyella ouciana</name>
    <dbReference type="NCBI Taxonomy" id="2608631"/>
    <lineage>
        <taxon>Bacteria</taxon>
        <taxon>Pseudomonadati</taxon>
        <taxon>Bacteroidota</taxon>
        <taxon>Flavobacteriia</taxon>
        <taxon>Flavobacteriales</taxon>
        <taxon>Flavobacteriaceae</taxon>
        <taxon>Winogradskyella</taxon>
    </lineage>
</organism>
<comment type="caution">
    <text evidence="3">The sequence shown here is derived from an EMBL/GenBank/DDBJ whole genome shotgun (WGS) entry which is preliminary data.</text>
</comment>
<feature type="region of interest" description="Disordered" evidence="1">
    <location>
        <begin position="1287"/>
        <end position="1321"/>
    </location>
</feature>
<feature type="compositionally biased region" description="Low complexity" evidence="1">
    <location>
        <begin position="1308"/>
        <end position="1321"/>
    </location>
</feature>
<evidence type="ECO:0000256" key="1">
    <source>
        <dbReference type="SAM" id="MobiDB-lite"/>
    </source>
</evidence>
<proteinExistence type="predicted"/>
<dbReference type="NCBIfam" id="TIGR01451">
    <property type="entry name" value="B_ant_repeat"/>
    <property type="match status" value="1"/>
</dbReference>
<feature type="domain" description="DUF7507" evidence="2">
    <location>
        <begin position="1181"/>
        <end position="1301"/>
    </location>
</feature>
<protein>
    <recommendedName>
        <fullName evidence="2">DUF7507 domain-containing protein</fullName>
    </recommendedName>
</protein>
<dbReference type="Pfam" id="PF24346">
    <property type="entry name" value="DUF7507"/>
    <property type="match status" value="1"/>
</dbReference>
<feature type="non-terminal residue" evidence="3">
    <location>
        <position position="1321"/>
    </location>
</feature>
<dbReference type="Proteomes" id="UP000447545">
    <property type="component" value="Unassembled WGS sequence"/>
</dbReference>
<sequence>MKISTRFSNLKNTGFLFLLIGLLSFNVGRGQSIAATDGGSPCSNCAPPGWVDATGTPDVSSSTQAAAPPLTGGGATWNVPGNVLPLPPNNHGDWISLRDLGPSFTEEIVSTTMTGLTVGRDYEVVLYTLSALTLNDGNNGDYYAGTYIDLFRYRLGSNPIQVLSSISQDVWGINKFRFTATATTETLQLLPGQNGAGQPRINYETIQISISLNAINTAPVADNNSDTTPFNTATTFNVTSTDVDFDGNIDDSSVDLDVSTLGIQSSITTAEGDWSVDVNGNVTFTPTTGFSGVANLDYTVQDDYVLDGLPQPATSNQATLTVTVNPLPPCNITDISSSNIDTCNDNGTPSDITDDTFTADITITFSGAPATGTLDLSGDGTASVSVVGLTSPHTFVDVVLPADGEAIDLTATFSDDVSCTLNNSNVTTAPFECSDDACPDAIPTGSPTAPLASGDVTFNITGIGGTAGAFLNSISVSGEPNPFTGIYEPSTVEYQFTFPAQTNQYMYDMGVLGSNINDNPDIFNAELLESYSNKELTNYFSADNGVAPGITPADFMLIRYDAPITAAANRYMVATERGGNISYRIQALDAAGNPIGTERTTSVATYIDTGVQVDPTNFPGENAEASIYPLTAFVPSGSDIYGFRIRFRNSSSGDAGDGKVFVLYDPAFLTPPPTIEATTSAVQPTCPTNLGSITIDATDNGGGTIEYSVNGAAGPWQISNVFNNLTPGTYTPAVRYQSTPTCLAESINPITLEDSGFNITAITASDITACNNNGTPSDISDDTFTADITVTFDGSPGTGTLDLTGDGSASVSAVGLTSPHTFNDIVFSANGNDVSLTAAFSDAPTCTFTDTAVFTAPTECSDDACNDAIPTGNPTAPLASGDVTFDITGTGGAAGAVLNSVTVTGEPNPFSGFYVPSTVNYSFANPAAANQYIYDMGTLGANITDGPAIFDPELLDAYRDRDLTNYLSTDNNIDPVDFVDFMYDAPIAAAANRYMVASERNGNNSYRIQALDATGNPIGTLVVTSTGTYMDTGIQVDAANFPGQNIEMSIYPLTAFVTSGTDIYGFRIRFRNSSSGDGGDGKVFVMYDPAFLIPPPTIEPTTSAVQPTCPDNEGSITIDATDNGGGTIEYSINGAAGPWQTSNVFNNLPPNIYTPAVRYQSTPACLAVSNNAITLNSNVCPVIAIEKTSSLDLGVDGVASVGDIITYTYTVTNTGNTTLFDVSVTEDAADFTGTGTLPTPTYVSGGTDEDGEADLEDMVVGSGTIVYTATYAITQADIDAGIVTNQAIADSDDPSGNPVTDDSDDPADPTGTDDPTDTTIP</sequence>
<keyword evidence="4" id="KW-1185">Reference proteome</keyword>
<gene>
    <name evidence="3" type="ORF">F1003_07670</name>
</gene>
<dbReference type="InterPro" id="IPR047589">
    <property type="entry name" value="DUF11_rpt"/>
</dbReference>
<dbReference type="InterPro" id="IPR055354">
    <property type="entry name" value="DUF7507"/>
</dbReference>